<dbReference type="GO" id="GO:0006355">
    <property type="term" value="P:regulation of DNA-templated transcription"/>
    <property type="evidence" value="ECO:0007669"/>
    <property type="project" value="InterPro"/>
</dbReference>
<dbReference type="CDD" id="cd01948">
    <property type="entry name" value="EAL"/>
    <property type="match status" value="1"/>
</dbReference>
<proteinExistence type="predicted"/>
<dbReference type="InterPro" id="IPR013767">
    <property type="entry name" value="PAS_fold"/>
</dbReference>
<evidence type="ECO:0000313" key="5">
    <source>
        <dbReference type="EMBL" id="MYZ48290.1"/>
    </source>
</evidence>
<dbReference type="PROSITE" id="PS50883">
    <property type="entry name" value="EAL"/>
    <property type="match status" value="1"/>
</dbReference>
<gene>
    <name evidence="5" type="ORF">E4O86_11260</name>
</gene>
<name>A0A964WTY3_9HYPH</name>
<dbReference type="PANTHER" id="PTHR44757">
    <property type="entry name" value="DIGUANYLATE CYCLASE DGCP"/>
    <property type="match status" value="1"/>
</dbReference>
<dbReference type="SUPFAM" id="SSF55785">
    <property type="entry name" value="PYP-like sensor domain (PAS domain)"/>
    <property type="match status" value="2"/>
</dbReference>
<dbReference type="Gene3D" id="3.30.450.20">
    <property type="entry name" value="PAS domain"/>
    <property type="match status" value="2"/>
</dbReference>
<dbReference type="SMART" id="SM00052">
    <property type="entry name" value="EAL"/>
    <property type="match status" value="1"/>
</dbReference>
<dbReference type="PROSITE" id="PS50887">
    <property type="entry name" value="GGDEF"/>
    <property type="match status" value="1"/>
</dbReference>
<dbReference type="InterPro" id="IPR052155">
    <property type="entry name" value="Biofilm_reg_signaling"/>
</dbReference>
<accession>A0A964WTY3</accession>
<dbReference type="PANTHER" id="PTHR44757:SF2">
    <property type="entry name" value="BIOFILM ARCHITECTURE MAINTENANCE PROTEIN MBAA"/>
    <property type="match status" value="1"/>
</dbReference>
<dbReference type="InterPro" id="IPR029787">
    <property type="entry name" value="Nucleotide_cyclase"/>
</dbReference>
<dbReference type="GO" id="GO:0003824">
    <property type="term" value="F:catalytic activity"/>
    <property type="evidence" value="ECO:0007669"/>
    <property type="project" value="UniProtKB-ARBA"/>
</dbReference>
<feature type="domain" description="PAS" evidence="2">
    <location>
        <begin position="180"/>
        <end position="254"/>
    </location>
</feature>
<feature type="coiled-coil region" evidence="1">
    <location>
        <begin position="42"/>
        <end position="69"/>
    </location>
</feature>
<dbReference type="InterPro" id="IPR000014">
    <property type="entry name" value="PAS"/>
</dbReference>
<dbReference type="NCBIfam" id="TIGR00229">
    <property type="entry name" value="sensory_box"/>
    <property type="match status" value="1"/>
</dbReference>
<dbReference type="PROSITE" id="PS50112">
    <property type="entry name" value="PAS"/>
    <property type="match status" value="2"/>
</dbReference>
<evidence type="ECO:0000259" key="2">
    <source>
        <dbReference type="PROSITE" id="PS50112"/>
    </source>
</evidence>
<comment type="caution">
    <text evidence="5">The sequence shown here is derived from an EMBL/GenBank/DDBJ whole genome shotgun (WGS) entry which is preliminary data.</text>
</comment>
<dbReference type="OrthoDB" id="9814202at2"/>
<dbReference type="SUPFAM" id="SSF141868">
    <property type="entry name" value="EAL domain-like"/>
    <property type="match status" value="1"/>
</dbReference>
<dbReference type="InterPro" id="IPR035919">
    <property type="entry name" value="EAL_sf"/>
</dbReference>
<dbReference type="Pfam" id="PF00563">
    <property type="entry name" value="EAL"/>
    <property type="match status" value="1"/>
</dbReference>
<dbReference type="SMART" id="SM00091">
    <property type="entry name" value="PAS"/>
    <property type="match status" value="2"/>
</dbReference>
<feature type="domain" description="EAL" evidence="3">
    <location>
        <begin position="476"/>
        <end position="726"/>
    </location>
</feature>
<dbReference type="SUPFAM" id="SSF55073">
    <property type="entry name" value="Nucleotide cyclase"/>
    <property type="match status" value="1"/>
</dbReference>
<dbReference type="Pfam" id="PF00989">
    <property type="entry name" value="PAS"/>
    <property type="match status" value="1"/>
</dbReference>
<dbReference type="Proteomes" id="UP000773614">
    <property type="component" value="Unassembled WGS sequence"/>
</dbReference>
<dbReference type="NCBIfam" id="TIGR00254">
    <property type="entry name" value="GGDEF"/>
    <property type="match status" value="1"/>
</dbReference>
<keyword evidence="6" id="KW-1185">Reference proteome</keyword>
<feature type="domain" description="GGDEF" evidence="4">
    <location>
        <begin position="335"/>
        <end position="467"/>
    </location>
</feature>
<dbReference type="Pfam" id="PF00990">
    <property type="entry name" value="GGDEF"/>
    <property type="match status" value="1"/>
</dbReference>
<evidence type="ECO:0000259" key="3">
    <source>
        <dbReference type="PROSITE" id="PS50883"/>
    </source>
</evidence>
<reference evidence="5" key="1">
    <citation type="submission" date="2019-03" db="EMBL/GenBank/DDBJ databases">
        <title>Afifella sp. nov., isolated from activated sludge.</title>
        <authorList>
            <person name="Li Q."/>
            <person name="Liu Y."/>
        </authorList>
    </citation>
    <scope>NUCLEOTIDE SEQUENCE</scope>
    <source>
        <strain evidence="5">L72</strain>
    </source>
</reference>
<dbReference type="Pfam" id="PF12860">
    <property type="entry name" value="PAS_7"/>
    <property type="match status" value="1"/>
</dbReference>
<dbReference type="FunFam" id="3.30.70.270:FF:000001">
    <property type="entry name" value="Diguanylate cyclase domain protein"/>
    <property type="match status" value="1"/>
</dbReference>
<evidence type="ECO:0000259" key="4">
    <source>
        <dbReference type="PROSITE" id="PS50887"/>
    </source>
</evidence>
<dbReference type="CDD" id="cd01949">
    <property type="entry name" value="GGDEF"/>
    <property type="match status" value="1"/>
</dbReference>
<dbReference type="InterPro" id="IPR001633">
    <property type="entry name" value="EAL_dom"/>
</dbReference>
<dbReference type="Gene3D" id="3.20.20.450">
    <property type="entry name" value="EAL domain"/>
    <property type="match status" value="1"/>
</dbReference>
<dbReference type="CDD" id="cd00130">
    <property type="entry name" value="PAS"/>
    <property type="match status" value="2"/>
</dbReference>
<dbReference type="EMBL" id="SPKJ01000033">
    <property type="protein sequence ID" value="MYZ48290.1"/>
    <property type="molecule type" value="Genomic_DNA"/>
</dbReference>
<protein>
    <submittedName>
        <fullName evidence="5">EAL domain-containing protein</fullName>
    </submittedName>
</protein>
<dbReference type="InterPro" id="IPR000160">
    <property type="entry name" value="GGDEF_dom"/>
</dbReference>
<sequence length="731" mass="80592">MREDGRVSSTVAEPAASARRSFKGLFDLLGRRRRWSGMASALARARRQAEAAEEKAREAEGQLRDALEALPEGIVFLDAEGRYILWNRRYEEIYEGSADLFAPGVKLADTLRIGVERGQYPEAIGREEEWLAERLAHFDRPGGRHEQQLADGRWIMIEERATSGGGTIGIRVDITEMKQREASFRLLFQDNPVPMFLYDRETLRITGVNARAAAHYGYRPERLTGSSILGIFDDPSPEDRALIRRLGERTQGSERTWRHRKADGKAIEVTLFASELTSDGRPTIVLAAIDVTERRKAEARVAHMARHDALTGLANRVHHRERVEQALAELAATGTGFATLLIDLDNFKAVNDTLGHSIGDKLLVGIAERLRACAGDAATVARLGGDEFVMLLPASDEEELRAIAERVVAEVSEPVEIESHRIVVGASVGIAIAPQHGENPDRLLKSADVALYQAKADGKGRSRFFEQGMDEHLLARRSLELDLRTALAAGDLQLYYQPLVNLSDEGVVGFEALLRWHHPERGWVSPEQFIPLAEEIGLIGDIGRMVLQRACRDAMAWPPDMKVAVNLSPMQFKTCKVLETVVSALAQSGLAPERLEIEITEALLVERTESVLATLNGLRALGVGISMDDFGTGYSSLSYLRSFPFTKIKIDRSFMRNLGSCSESRAIVRAIVGLGASLKMTVTAEGIERAEDLAYLQGEGCMEGQGFYFSPARPPEELAELMGSIGRRSAA</sequence>
<organism evidence="5 6">
    <name type="scientific">Propylenella binzhouense</name>
    <dbReference type="NCBI Taxonomy" id="2555902"/>
    <lineage>
        <taxon>Bacteria</taxon>
        <taxon>Pseudomonadati</taxon>
        <taxon>Pseudomonadota</taxon>
        <taxon>Alphaproteobacteria</taxon>
        <taxon>Hyphomicrobiales</taxon>
        <taxon>Propylenellaceae</taxon>
        <taxon>Propylenella</taxon>
    </lineage>
</organism>
<dbReference type="SMART" id="SM00267">
    <property type="entry name" value="GGDEF"/>
    <property type="match status" value="1"/>
</dbReference>
<keyword evidence="1" id="KW-0175">Coiled coil</keyword>
<evidence type="ECO:0000313" key="6">
    <source>
        <dbReference type="Proteomes" id="UP000773614"/>
    </source>
</evidence>
<feature type="domain" description="PAS" evidence="2">
    <location>
        <begin position="59"/>
        <end position="94"/>
    </location>
</feature>
<evidence type="ECO:0000256" key="1">
    <source>
        <dbReference type="SAM" id="Coils"/>
    </source>
</evidence>
<dbReference type="InterPro" id="IPR035965">
    <property type="entry name" value="PAS-like_dom_sf"/>
</dbReference>
<dbReference type="InterPro" id="IPR043128">
    <property type="entry name" value="Rev_trsase/Diguanyl_cyclase"/>
</dbReference>
<dbReference type="RefSeq" id="WP_161140639.1">
    <property type="nucleotide sequence ID" value="NZ_SPKJ01000033.1"/>
</dbReference>
<dbReference type="Gene3D" id="3.30.70.270">
    <property type="match status" value="1"/>
</dbReference>
<dbReference type="AlphaFoldDB" id="A0A964WTY3"/>